<organism evidence="2 3">
    <name type="scientific">Tetranychus urticae</name>
    <name type="common">Two-spotted spider mite</name>
    <dbReference type="NCBI Taxonomy" id="32264"/>
    <lineage>
        <taxon>Eukaryota</taxon>
        <taxon>Metazoa</taxon>
        <taxon>Ecdysozoa</taxon>
        <taxon>Arthropoda</taxon>
        <taxon>Chelicerata</taxon>
        <taxon>Arachnida</taxon>
        <taxon>Acari</taxon>
        <taxon>Acariformes</taxon>
        <taxon>Trombidiformes</taxon>
        <taxon>Prostigmata</taxon>
        <taxon>Eleutherengona</taxon>
        <taxon>Raphignathae</taxon>
        <taxon>Tetranychoidea</taxon>
        <taxon>Tetranychidae</taxon>
        <taxon>Tetranychus</taxon>
    </lineage>
</organism>
<proteinExistence type="predicted"/>
<dbReference type="SUPFAM" id="SSF52087">
    <property type="entry name" value="CRAL/TRIO domain"/>
    <property type="match status" value="1"/>
</dbReference>
<dbReference type="Pfam" id="PF00650">
    <property type="entry name" value="CRAL_TRIO"/>
    <property type="match status" value="1"/>
</dbReference>
<sequence length="298" mass="35084">MESISTDYQTIAKAPRKSRERSFAPVCQETIENVRKRFIDHTIHEPDAFANEDIEKVKTDDWPIYRFVSIHCNNEEKSLQALTETLQWRKKMNLWSLDENHFPDLIWRVGPLFIYEPDNQGRPTLYSRCKFVMGVKDISKWEQLFTAYQTWRVDEAANGNGWTLILDFAETGIRNADFDLLKFFLNLLMNHFPRGIDNILVINLPFILRMFWSLVKTWIPSDRVDLIQFVDSKSILNYISSDRLPDFLGGTCTRPYKGYQVCPKGCPDVFEYGIRESGMPMKRLKEIYKIYEPLLNDI</sequence>
<protein>
    <recommendedName>
        <fullName evidence="1">CRAL-TRIO domain-containing protein</fullName>
    </recommendedName>
</protein>
<dbReference type="PROSITE" id="PS50191">
    <property type="entry name" value="CRAL_TRIO"/>
    <property type="match status" value="1"/>
</dbReference>
<dbReference type="CDD" id="cd00170">
    <property type="entry name" value="SEC14"/>
    <property type="match status" value="1"/>
</dbReference>
<dbReference type="AlphaFoldDB" id="T1KJ79"/>
<dbReference type="SMART" id="SM00516">
    <property type="entry name" value="SEC14"/>
    <property type="match status" value="1"/>
</dbReference>
<dbReference type="GO" id="GO:0140284">
    <property type="term" value="C:endoplasmic reticulum-endosome membrane contact site"/>
    <property type="evidence" value="ECO:0007669"/>
    <property type="project" value="TreeGrafter"/>
</dbReference>
<dbReference type="InterPro" id="IPR036865">
    <property type="entry name" value="CRAL-TRIO_dom_sf"/>
</dbReference>
<dbReference type="PANTHER" id="PTHR46384:SF1">
    <property type="entry name" value="MOTILE SPERM DOMAIN-CONTAINING PROTEIN 2"/>
    <property type="match status" value="1"/>
</dbReference>
<dbReference type="EnsemblMetazoa" id="tetur12g04100.1">
    <property type="protein sequence ID" value="tetur12g04100.1"/>
    <property type="gene ID" value="tetur12g04100"/>
</dbReference>
<dbReference type="PANTHER" id="PTHR46384">
    <property type="entry name" value="MOTILE SPERM DOMAIN-CONTAINING PROTEIN 2"/>
    <property type="match status" value="1"/>
</dbReference>
<evidence type="ECO:0000313" key="3">
    <source>
        <dbReference type="Proteomes" id="UP000015104"/>
    </source>
</evidence>
<dbReference type="EMBL" id="CAEY01000120">
    <property type="status" value="NOT_ANNOTATED_CDS"/>
    <property type="molecule type" value="Genomic_DNA"/>
</dbReference>
<dbReference type="Proteomes" id="UP000015104">
    <property type="component" value="Unassembled WGS sequence"/>
</dbReference>
<dbReference type="InterPro" id="IPR036273">
    <property type="entry name" value="CRAL/TRIO_N_dom_sf"/>
</dbReference>
<reference evidence="3" key="1">
    <citation type="submission" date="2011-08" db="EMBL/GenBank/DDBJ databases">
        <authorList>
            <person name="Rombauts S."/>
        </authorList>
    </citation>
    <scope>NUCLEOTIDE SEQUENCE</scope>
    <source>
        <strain evidence="3">London</strain>
    </source>
</reference>
<dbReference type="InterPro" id="IPR053012">
    <property type="entry name" value="ER-organelle_contact"/>
</dbReference>
<evidence type="ECO:0000313" key="2">
    <source>
        <dbReference type="EnsemblMetazoa" id="tetur12g04100.1"/>
    </source>
</evidence>
<reference evidence="2" key="2">
    <citation type="submission" date="2015-06" db="UniProtKB">
        <authorList>
            <consortium name="EnsemblMetazoa"/>
        </authorList>
    </citation>
    <scope>IDENTIFICATION</scope>
</reference>
<dbReference type="eggNOG" id="KOG1471">
    <property type="taxonomic scope" value="Eukaryota"/>
</dbReference>
<dbReference type="GO" id="GO:0012505">
    <property type="term" value="C:endomembrane system"/>
    <property type="evidence" value="ECO:0007669"/>
    <property type="project" value="TreeGrafter"/>
</dbReference>
<feature type="domain" description="CRAL-TRIO" evidence="1">
    <location>
        <begin position="102"/>
        <end position="256"/>
    </location>
</feature>
<evidence type="ECO:0000259" key="1">
    <source>
        <dbReference type="PROSITE" id="PS50191"/>
    </source>
</evidence>
<dbReference type="SUPFAM" id="SSF46938">
    <property type="entry name" value="CRAL/TRIO N-terminal domain"/>
    <property type="match status" value="1"/>
</dbReference>
<dbReference type="HOGENOM" id="CLU_014001_7_0_1"/>
<gene>
    <name evidence="2" type="primary">107364542</name>
</gene>
<dbReference type="InterPro" id="IPR001251">
    <property type="entry name" value="CRAL-TRIO_dom"/>
</dbReference>
<accession>T1KJ79</accession>
<name>T1KJ79_TETUR</name>
<dbReference type="Gene3D" id="3.40.525.10">
    <property type="entry name" value="CRAL-TRIO lipid binding domain"/>
    <property type="match status" value="1"/>
</dbReference>
<keyword evidence="3" id="KW-1185">Reference proteome</keyword>